<feature type="compositionally biased region" description="Basic and acidic residues" evidence="1">
    <location>
        <begin position="39"/>
        <end position="48"/>
    </location>
</feature>
<keyword evidence="2" id="KW-1133">Transmembrane helix</keyword>
<dbReference type="RefSeq" id="WP_345069279.1">
    <property type="nucleotide sequence ID" value="NZ_BAABCN010000015.1"/>
</dbReference>
<dbReference type="EMBL" id="BAABCN010000015">
    <property type="protein sequence ID" value="GAA3891114.1"/>
    <property type="molecule type" value="Genomic_DNA"/>
</dbReference>
<dbReference type="Proteomes" id="UP001501803">
    <property type="component" value="Unassembled WGS sequence"/>
</dbReference>
<organism evidence="3 4">
    <name type="scientific">Leifsonia kafniensis</name>
    <dbReference type="NCBI Taxonomy" id="475957"/>
    <lineage>
        <taxon>Bacteria</taxon>
        <taxon>Bacillati</taxon>
        <taxon>Actinomycetota</taxon>
        <taxon>Actinomycetes</taxon>
        <taxon>Micrococcales</taxon>
        <taxon>Microbacteriaceae</taxon>
        <taxon>Leifsonia</taxon>
    </lineage>
</organism>
<evidence type="ECO:0000256" key="1">
    <source>
        <dbReference type="SAM" id="MobiDB-lite"/>
    </source>
</evidence>
<accession>A0ABP7L1J9</accession>
<proteinExistence type="predicted"/>
<keyword evidence="2" id="KW-0472">Membrane</keyword>
<sequence>MATERPDQARLSTTRPGTDPFVTGAPATAGTDLAAAHPTPEKPKSKAELRADATRARAELAGTLDAIELKLNLPYQARLRGRRFRMGARKLQDDNPLAVVGLLAGAVAVVSGTVWLGVRAIQRR</sequence>
<keyword evidence="2" id="KW-0812">Transmembrane</keyword>
<protein>
    <recommendedName>
        <fullName evidence="5">DUF3618 domain-containing protein</fullName>
    </recommendedName>
</protein>
<evidence type="ECO:0000313" key="3">
    <source>
        <dbReference type="EMBL" id="GAA3891114.1"/>
    </source>
</evidence>
<evidence type="ECO:0000313" key="4">
    <source>
        <dbReference type="Proteomes" id="UP001501803"/>
    </source>
</evidence>
<name>A0ABP7L1J9_9MICO</name>
<feature type="compositionally biased region" description="Low complexity" evidence="1">
    <location>
        <begin position="23"/>
        <end position="36"/>
    </location>
</feature>
<gene>
    <name evidence="3" type="ORF">GCM10022381_36280</name>
</gene>
<evidence type="ECO:0008006" key="5">
    <source>
        <dbReference type="Google" id="ProtNLM"/>
    </source>
</evidence>
<evidence type="ECO:0000256" key="2">
    <source>
        <dbReference type="SAM" id="Phobius"/>
    </source>
</evidence>
<comment type="caution">
    <text evidence="3">The sequence shown here is derived from an EMBL/GenBank/DDBJ whole genome shotgun (WGS) entry which is preliminary data.</text>
</comment>
<feature type="transmembrane region" description="Helical" evidence="2">
    <location>
        <begin position="97"/>
        <end position="118"/>
    </location>
</feature>
<feature type="region of interest" description="Disordered" evidence="1">
    <location>
        <begin position="1"/>
        <end position="48"/>
    </location>
</feature>
<keyword evidence="4" id="KW-1185">Reference proteome</keyword>
<reference evidence="4" key="1">
    <citation type="journal article" date="2019" name="Int. J. Syst. Evol. Microbiol.">
        <title>The Global Catalogue of Microorganisms (GCM) 10K type strain sequencing project: providing services to taxonomists for standard genome sequencing and annotation.</title>
        <authorList>
            <consortium name="The Broad Institute Genomics Platform"/>
            <consortium name="The Broad Institute Genome Sequencing Center for Infectious Disease"/>
            <person name="Wu L."/>
            <person name="Ma J."/>
        </authorList>
    </citation>
    <scope>NUCLEOTIDE SEQUENCE [LARGE SCALE GENOMIC DNA]</scope>
    <source>
        <strain evidence="4">JCM 17021</strain>
    </source>
</reference>